<dbReference type="AlphaFoldDB" id="A0A7R8ZHB1"/>
<comment type="similarity">
    <text evidence="3">Belongs to the cytochrome c oxidase IV family.</text>
</comment>
<dbReference type="InterPro" id="IPR004203">
    <property type="entry name" value="Cyt_c_oxidase_su4_fam"/>
</dbReference>
<dbReference type="CDD" id="cd00922">
    <property type="entry name" value="Cyt_c_Oxidase_IV"/>
    <property type="match status" value="1"/>
</dbReference>
<dbReference type="GO" id="GO:0006123">
    <property type="term" value="P:mitochondrial electron transport, cytochrome c to oxygen"/>
    <property type="evidence" value="ECO:0007669"/>
    <property type="project" value="InterPro"/>
</dbReference>
<dbReference type="EMBL" id="OB660338">
    <property type="protein sequence ID" value="CAD7224263.1"/>
    <property type="molecule type" value="Genomic_DNA"/>
</dbReference>
<keyword evidence="5" id="KW-1133">Transmembrane helix</keyword>
<sequence>MNTASSGYTQDPELGGNFSAFDDQNVRRGFIRKVYGILMVQLLITLAFISIFVYNDSVKLYSQQHPEMYWISFALVFGCMIALSCCGDLRRKTPHNYICLFIFTLCEGFMLGSVSSYFKSEEVVLAVGICAIVSLALTLFAFQTKWDFTLMGGMLFVGLIILLIFGIFTIFFHSRIVVLIYASLGALLFSFYLVYDTQLMLGGNHKYSISPEEYIFAALNLYLDIINLFITWGWMQCRTITRFDRLKLGNREIVGFGTNGSPIYMDRFDSPFPAIKWKETTPELQQLHEKEKGDWNKLSIEEKKELYRWNYCQTFSEFCTQGAPEWKLISGAVMWLLGCVVWLWMWIHIYVLGPGRALSFDLKHQQAMLRFMIDTRVSGAVLLSQGKIYR</sequence>
<gene>
    <name evidence="8" type="ORF">CTOB1V02_LOCUS2233</name>
</gene>
<dbReference type="PANTHER" id="PTHR23291">
    <property type="entry name" value="BAX INHIBITOR-RELATED"/>
    <property type="match status" value="1"/>
</dbReference>
<evidence type="ECO:0000256" key="2">
    <source>
        <dbReference type="ARBA" id="ARBA00004434"/>
    </source>
</evidence>
<dbReference type="InterPro" id="IPR036639">
    <property type="entry name" value="Cyt_c_oxidase_su4_sf"/>
</dbReference>
<evidence type="ECO:0000256" key="4">
    <source>
        <dbReference type="ARBA" id="ARBA00022692"/>
    </source>
</evidence>
<evidence type="ECO:0000256" key="7">
    <source>
        <dbReference type="ARBA" id="ARBA00023136"/>
    </source>
</evidence>
<keyword evidence="7" id="KW-0472">Membrane</keyword>
<dbReference type="OrthoDB" id="7933078at2759"/>
<protein>
    <submittedName>
        <fullName evidence="8">Uncharacterized protein</fullName>
    </submittedName>
</protein>
<dbReference type="GO" id="GO:0005743">
    <property type="term" value="C:mitochondrial inner membrane"/>
    <property type="evidence" value="ECO:0007669"/>
    <property type="project" value="UniProtKB-SubCell"/>
</dbReference>
<evidence type="ECO:0000313" key="8">
    <source>
        <dbReference type="EMBL" id="CAD7224263.1"/>
    </source>
</evidence>
<comment type="subcellular location">
    <subcellularLocation>
        <location evidence="1">Membrane</location>
        <topology evidence="1">Multi-pass membrane protein</topology>
    </subcellularLocation>
    <subcellularLocation>
        <location evidence="2">Mitochondrion inner membrane</location>
        <topology evidence="2">Single-pass membrane protein</topology>
    </subcellularLocation>
</comment>
<keyword evidence="4" id="KW-0812">Transmembrane</keyword>
<reference evidence="8" key="1">
    <citation type="submission" date="2020-11" db="EMBL/GenBank/DDBJ databases">
        <authorList>
            <person name="Tran Van P."/>
        </authorList>
    </citation>
    <scope>NUCLEOTIDE SEQUENCE</scope>
</reference>
<dbReference type="Pfam" id="PF02936">
    <property type="entry name" value="COX4"/>
    <property type="match status" value="1"/>
</dbReference>
<dbReference type="PANTHER" id="PTHR23291:SF47">
    <property type="entry name" value="TRANSMEMBRANE BAX INHIBITOR MOTIF CONTAINING 7"/>
    <property type="match status" value="1"/>
</dbReference>
<dbReference type="InterPro" id="IPR006214">
    <property type="entry name" value="Bax_inhibitor_1-related"/>
</dbReference>
<evidence type="ECO:0000256" key="1">
    <source>
        <dbReference type="ARBA" id="ARBA00004141"/>
    </source>
</evidence>
<dbReference type="Pfam" id="PF01027">
    <property type="entry name" value="Bax1-I"/>
    <property type="match status" value="1"/>
</dbReference>
<accession>A0A7R8ZHB1</accession>
<dbReference type="SUPFAM" id="SSF81406">
    <property type="entry name" value="Mitochondrial cytochrome c oxidase subunit IV"/>
    <property type="match status" value="1"/>
</dbReference>
<evidence type="ECO:0000256" key="3">
    <source>
        <dbReference type="ARBA" id="ARBA00008135"/>
    </source>
</evidence>
<keyword evidence="6" id="KW-0496">Mitochondrion</keyword>
<evidence type="ECO:0000256" key="6">
    <source>
        <dbReference type="ARBA" id="ARBA00023128"/>
    </source>
</evidence>
<dbReference type="CDD" id="cd10428">
    <property type="entry name" value="LFG_like"/>
    <property type="match status" value="1"/>
</dbReference>
<proteinExistence type="inferred from homology"/>
<dbReference type="Gene3D" id="1.10.442.10">
    <property type="entry name" value="Cytochrome c oxidase subunit IV"/>
    <property type="match status" value="1"/>
</dbReference>
<name>A0A7R8ZHB1_9CRUS</name>
<organism evidence="8">
    <name type="scientific">Cyprideis torosa</name>
    <dbReference type="NCBI Taxonomy" id="163714"/>
    <lineage>
        <taxon>Eukaryota</taxon>
        <taxon>Metazoa</taxon>
        <taxon>Ecdysozoa</taxon>
        <taxon>Arthropoda</taxon>
        <taxon>Crustacea</taxon>
        <taxon>Oligostraca</taxon>
        <taxon>Ostracoda</taxon>
        <taxon>Podocopa</taxon>
        <taxon>Podocopida</taxon>
        <taxon>Cytherocopina</taxon>
        <taxon>Cytheroidea</taxon>
        <taxon>Cytherideidae</taxon>
        <taxon>Cyprideis</taxon>
    </lineage>
</organism>
<dbReference type="GO" id="GO:0045277">
    <property type="term" value="C:respiratory chain complex IV"/>
    <property type="evidence" value="ECO:0007669"/>
    <property type="project" value="InterPro"/>
</dbReference>
<evidence type="ECO:0000256" key="5">
    <source>
        <dbReference type="ARBA" id="ARBA00022989"/>
    </source>
</evidence>